<dbReference type="InParanoid" id="A0A3P7GJE6"/>
<keyword evidence="1" id="KW-0863">Zinc-finger</keyword>
<keyword evidence="1" id="KW-0862">Zinc</keyword>
<keyword evidence="4" id="KW-1185">Reference proteome</keyword>
<dbReference type="AlphaFoldDB" id="A0A3P7GJE6"/>
<name>A0A3P7GJE6_WUCBA</name>
<dbReference type="InterPro" id="IPR021109">
    <property type="entry name" value="Peptidase_aspartic_dom_sf"/>
</dbReference>
<evidence type="ECO:0000313" key="3">
    <source>
        <dbReference type="EMBL" id="VDM22778.1"/>
    </source>
</evidence>
<dbReference type="OrthoDB" id="5864896at2759"/>
<feature type="non-terminal residue" evidence="3">
    <location>
        <position position="477"/>
    </location>
</feature>
<feature type="domain" description="CCHC-type" evidence="2">
    <location>
        <begin position="213"/>
        <end position="227"/>
    </location>
</feature>
<dbReference type="PANTHER" id="PTHR47331">
    <property type="entry name" value="PHD-TYPE DOMAIN-CONTAINING PROTEIN"/>
    <property type="match status" value="1"/>
</dbReference>
<dbReference type="GO" id="GO:0004190">
    <property type="term" value="F:aspartic-type endopeptidase activity"/>
    <property type="evidence" value="ECO:0007669"/>
    <property type="project" value="InterPro"/>
</dbReference>
<protein>
    <recommendedName>
        <fullName evidence="2">CCHC-type domain-containing protein</fullName>
    </recommendedName>
</protein>
<dbReference type="GO" id="GO:0003676">
    <property type="term" value="F:nucleic acid binding"/>
    <property type="evidence" value="ECO:0007669"/>
    <property type="project" value="InterPro"/>
</dbReference>
<dbReference type="OMA" id="HETRFCK"/>
<dbReference type="InterPro" id="IPR001969">
    <property type="entry name" value="Aspartic_peptidase_AS"/>
</dbReference>
<dbReference type="PROSITE" id="PS00141">
    <property type="entry name" value="ASP_PROTEASE"/>
    <property type="match status" value="1"/>
</dbReference>
<dbReference type="SMART" id="SM00343">
    <property type="entry name" value="ZnF_C2HC"/>
    <property type="match status" value="1"/>
</dbReference>
<accession>A0A3P7GJE6</accession>
<dbReference type="InterPro" id="IPR005312">
    <property type="entry name" value="DUF1759"/>
</dbReference>
<proteinExistence type="predicted"/>
<dbReference type="GO" id="GO:0006508">
    <property type="term" value="P:proteolysis"/>
    <property type="evidence" value="ECO:0007669"/>
    <property type="project" value="InterPro"/>
</dbReference>
<dbReference type="InterPro" id="IPR001878">
    <property type="entry name" value="Znf_CCHC"/>
</dbReference>
<dbReference type="Proteomes" id="UP000270924">
    <property type="component" value="Unassembled WGS sequence"/>
</dbReference>
<sequence length="477" mass="54411">MKIEREKFKSDLLYVCVSPKVVVKRIRTFLTFCVRYTGALSDCQYTMKHCGTDIVKHLPTSKYEWVEIDSNLCKAFANSKFVLSTLADMRKELAELGLKRLLDYGRAFKPALKKRYERPAAIKQALYRELERLPRAKEGNLRTTIEAIDRIIELLGFQGEDVNSTLIIYLIKQKLPKTNRRCSFCTKPHRTHECRKFSTPDERSKQVVELKLCFLCLKEGHRSKDCKASQCFKCGRRHHPALCSPANNTDNKVTKNTPVNQTTIHLATTETNATFANIRTSPNNLTPLWCIEGFASNPRNHHNSKKVMVLLDTGSERSYITKNLAQTLKMTDSQHETLSVGPFAATKPITMETRRLQVVLESQDRQTKEVVTVNTVPSILHRPLQYAKIKMNVRQRHDIQTALQEPELLLGADVISRILLPQTTLRQGNFIIIATTLGQIVTRAEPPQSIDSNVCTVTVDPVETFWNLELMGIKEDE</sequence>
<dbReference type="GO" id="GO:0008270">
    <property type="term" value="F:zinc ion binding"/>
    <property type="evidence" value="ECO:0007669"/>
    <property type="project" value="UniProtKB-KW"/>
</dbReference>
<evidence type="ECO:0000259" key="2">
    <source>
        <dbReference type="PROSITE" id="PS50158"/>
    </source>
</evidence>
<dbReference type="PANTHER" id="PTHR47331:SF5">
    <property type="entry name" value="RIBONUCLEASE H"/>
    <property type="match status" value="1"/>
</dbReference>
<dbReference type="PROSITE" id="PS50158">
    <property type="entry name" value="ZF_CCHC"/>
    <property type="match status" value="1"/>
</dbReference>
<dbReference type="Pfam" id="PF05585">
    <property type="entry name" value="DUF1758"/>
    <property type="match status" value="1"/>
</dbReference>
<dbReference type="InterPro" id="IPR008737">
    <property type="entry name" value="DUF1758"/>
</dbReference>
<dbReference type="InterPro" id="IPR036875">
    <property type="entry name" value="Znf_CCHC_sf"/>
</dbReference>
<dbReference type="GO" id="GO:0019899">
    <property type="term" value="F:enzyme binding"/>
    <property type="evidence" value="ECO:0007669"/>
    <property type="project" value="UniProtKB-ARBA"/>
</dbReference>
<keyword evidence="1" id="KW-0479">Metal-binding</keyword>
<dbReference type="SUPFAM" id="SSF57756">
    <property type="entry name" value="Retrovirus zinc finger-like domains"/>
    <property type="match status" value="1"/>
</dbReference>
<evidence type="ECO:0000313" key="4">
    <source>
        <dbReference type="Proteomes" id="UP000270924"/>
    </source>
</evidence>
<evidence type="ECO:0000256" key="1">
    <source>
        <dbReference type="PROSITE-ProRule" id="PRU00047"/>
    </source>
</evidence>
<dbReference type="EMBL" id="UYWW01012987">
    <property type="protein sequence ID" value="VDM22778.1"/>
    <property type="molecule type" value="Genomic_DNA"/>
</dbReference>
<reference evidence="3 4" key="1">
    <citation type="submission" date="2018-11" db="EMBL/GenBank/DDBJ databases">
        <authorList>
            <consortium name="Pathogen Informatics"/>
        </authorList>
    </citation>
    <scope>NUCLEOTIDE SEQUENCE [LARGE SCALE GENOMIC DNA]</scope>
</reference>
<dbReference type="Pfam" id="PF03564">
    <property type="entry name" value="DUF1759"/>
    <property type="match status" value="1"/>
</dbReference>
<organism evidence="3 4">
    <name type="scientific">Wuchereria bancrofti</name>
    <dbReference type="NCBI Taxonomy" id="6293"/>
    <lineage>
        <taxon>Eukaryota</taxon>
        <taxon>Metazoa</taxon>
        <taxon>Ecdysozoa</taxon>
        <taxon>Nematoda</taxon>
        <taxon>Chromadorea</taxon>
        <taxon>Rhabditida</taxon>
        <taxon>Spirurina</taxon>
        <taxon>Spiruromorpha</taxon>
        <taxon>Filarioidea</taxon>
        <taxon>Onchocercidae</taxon>
        <taxon>Wuchereria</taxon>
    </lineage>
</organism>
<dbReference type="Gene3D" id="2.40.70.10">
    <property type="entry name" value="Acid Proteases"/>
    <property type="match status" value="1"/>
</dbReference>
<gene>
    <name evidence="3" type="ORF">WBA_LOCUS12652</name>
</gene>